<dbReference type="GO" id="GO:0005778">
    <property type="term" value="C:peroxisomal membrane"/>
    <property type="evidence" value="ECO:0007669"/>
    <property type="project" value="TreeGrafter"/>
</dbReference>
<dbReference type="InterPro" id="IPR038322">
    <property type="entry name" value="Pex19_C_sf"/>
</dbReference>
<reference evidence="1 2" key="1">
    <citation type="journal article" date="2023" name="Elife">
        <title>Identification of key yeast species and microbe-microbe interactions impacting larval growth of Drosophila in the wild.</title>
        <authorList>
            <person name="Mure A."/>
            <person name="Sugiura Y."/>
            <person name="Maeda R."/>
            <person name="Honda K."/>
            <person name="Sakurai N."/>
            <person name="Takahashi Y."/>
            <person name="Watada M."/>
            <person name="Katoh T."/>
            <person name="Gotoh A."/>
            <person name="Gotoh Y."/>
            <person name="Taniguchi I."/>
            <person name="Nakamura K."/>
            <person name="Hayashi T."/>
            <person name="Katayama T."/>
            <person name="Uemura T."/>
            <person name="Hattori Y."/>
        </authorList>
    </citation>
    <scope>NUCLEOTIDE SEQUENCE [LARGE SCALE GENOMIC DNA]</scope>
    <source>
        <strain evidence="1 2">PK-24</strain>
    </source>
</reference>
<dbReference type="InterPro" id="IPR006708">
    <property type="entry name" value="Pex19"/>
</dbReference>
<dbReference type="GO" id="GO:0045046">
    <property type="term" value="P:protein import into peroxisome membrane"/>
    <property type="evidence" value="ECO:0007669"/>
    <property type="project" value="TreeGrafter"/>
</dbReference>
<dbReference type="PANTHER" id="PTHR12774">
    <property type="entry name" value="PEROXISOMAL BIOGENESIS FACTOR 19"/>
    <property type="match status" value="1"/>
</dbReference>
<dbReference type="EMBL" id="BTGB01000005">
    <property type="protein sequence ID" value="GMM46903.1"/>
    <property type="molecule type" value="Genomic_DNA"/>
</dbReference>
<evidence type="ECO:0008006" key="3">
    <source>
        <dbReference type="Google" id="ProtNLM"/>
    </source>
</evidence>
<comment type="caution">
    <text evidence="1">The sequence shown here is derived from an EMBL/GenBank/DDBJ whole genome shotgun (WGS) entry which is preliminary data.</text>
</comment>
<dbReference type="Pfam" id="PF04614">
    <property type="entry name" value="Pex19"/>
    <property type="match status" value="1"/>
</dbReference>
<gene>
    <name evidence="1" type="ORF">DAPK24_034780</name>
</gene>
<dbReference type="PANTHER" id="PTHR12774:SF2">
    <property type="entry name" value="PEROXISOMAL BIOGENESIS FACTOR 19"/>
    <property type="match status" value="1"/>
</dbReference>
<proteinExistence type="predicted"/>
<dbReference type="Proteomes" id="UP001378960">
    <property type="component" value="Unassembled WGS sequence"/>
</dbReference>
<protein>
    <recommendedName>
        <fullName evidence="3">Peroxin-19</fullName>
    </recommendedName>
</protein>
<organism evidence="1 2">
    <name type="scientific">Pichia kluyveri</name>
    <name type="common">Yeast</name>
    <dbReference type="NCBI Taxonomy" id="36015"/>
    <lineage>
        <taxon>Eukaryota</taxon>
        <taxon>Fungi</taxon>
        <taxon>Dikarya</taxon>
        <taxon>Ascomycota</taxon>
        <taxon>Saccharomycotina</taxon>
        <taxon>Pichiomycetes</taxon>
        <taxon>Pichiales</taxon>
        <taxon>Pichiaceae</taxon>
        <taxon>Pichia</taxon>
    </lineage>
</organism>
<dbReference type="GO" id="GO:0033328">
    <property type="term" value="F:peroxisome membrane targeting sequence binding"/>
    <property type="evidence" value="ECO:0007669"/>
    <property type="project" value="TreeGrafter"/>
</dbReference>
<accession>A0AAV5R7V9</accession>
<sequence length="289" mass="32778">MSGVDEFDDLDDYLDDFEEEILSQEPGATIIPETINEIDDISKITQSIGMNENLSNEISEFIKQLDPNGDGNELNDILNSKEGMNGNMGFQDTINETINRLKSSSKQVEDESSEKFTKDEELLTTLLNSLDIGGDIGSMEGMDELKGLLNGTNGGINDENNIDEMSNVLMNMLNKLTSKEMMYETISNAVNNYEEYFKKDNKEVKGDDMNRFKSQLKHLKNVKETFDKEDYNENDSSIREFIDIEMENFNKLLPPPEGVIEDNLSGLGLENFKWNEQDIPNELEGCVQQ</sequence>
<keyword evidence="2" id="KW-1185">Reference proteome</keyword>
<evidence type="ECO:0000313" key="2">
    <source>
        <dbReference type="Proteomes" id="UP001378960"/>
    </source>
</evidence>
<dbReference type="AlphaFoldDB" id="A0AAV5R7V9"/>
<name>A0AAV5R7V9_PICKL</name>
<dbReference type="Gene3D" id="1.20.120.900">
    <property type="entry name" value="Pex19, mPTS binding domain"/>
    <property type="match status" value="1"/>
</dbReference>
<evidence type="ECO:0000313" key="1">
    <source>
        <dbReference type="EMBL" id="GMM46903.1"/>
    </source>
</evidence>